<evidence type="ECO:0000256" key="1">
    <source>
        <dbReference type="SAM" id="MobiDB-lite"/>
    </source>
</evidence>
<evidence type="ECO:0000313" key="3">
    <source>
        <dbReference type="Proteomes" id="UP001159363"/>
    </source>
</evidence>
<feature type="compositionally biased region" description="Polar residues" evidence="1">
    <location>
        <begin position="584"/>
        <end position="594"/>
    </location>
</feature>
<name>A0ABQ9H4M1_9NEOP</name>
<organism evidence="2 3">
    <name type="scientific">Dryococelus australis</name>
    <dbReference type="NCBI Taxonomy" id="614101"/>
    <lineage>
        <taxon>Eukaryota</taxon>
        <taxon>Metazoa</taxon>
        <taxon>Ecdysozoa</taxon>
        <taxon>Arthropoda</taxon>
        <taxon>Hexapoda</taxon>
        <taxon>Insecta</taxon>
        <taxon>Pterygota</taxon>
        <taxon>Neoptera</taxon>
        <taxon>Polyneoptera</taxon>
        <taxon>Phasmatodea</taxon>
        <taxon>Verophasmatodea</taxon>
        <taxon>Anareolatae</taxon>
        <taxon>Phasmatidae</taxon>
        <taxon>Eurycanthinae</taxon>
        <taxon>Dryococelus</taxon>
    </lineage>
</organism>
<sequence>MDGPQTKYEVKDVHNKVSTFETNLGKKSLLQPAYSLTGALEDMRSRLATPGSSSVISLVAAWGIITCCQPPLVVPGKWFVKLAAAARGQETNYQHAVRLTVPTVAASAQALAIPALKEMFSMLSISTNRCIDPPLYGQQDALMNPWEIPDSFATHYNFGYGGRPHRPLGWHTQIPLNVPTNISLVDSNQGSSGTGMALPITPAMAFHSNMIQPADRTERRWGLLFVENLEPFDRGEIAACRANYTRTRQRHVMFANQRPVPTCLSAAQQIGKLRQHAFEAVPGEKAKGYKYSAVEACRLETKETTAEPNSVTEVTWGIINAVIFGQHLSAGEHEGARQSWSPHARRTGSEIGALLSRFHAPGKLAMPPLFELIMRTKHTSLAKHLLDHRGGPSRVGELQEDITASEDTRGTAASQRAYTYRLFTGLGRHSSDSYGMWRLKSIRVELSREERGGARQEEVCTASQPAGMTRVSARLKMVGLSQRGLTSAPARPSGRNRTEQSVVQNPSCKLTHLEHVTDDSWNTFDRSGGVPGVTELFTASLITPGELDSRASASYSTDLRANEGDRVTRPGIEPGSPWREASRLTAQQRGPNSALCYQSRRNYQHKRLTSSATTRLRQIYQLNLPPRGEKHDGGNQATARKWVRDARSAATEEGEA</sequence>
<proteinExistence type="predicted"/>
<comment type="caution">
    <text evidence="2">The sequence shown here is derived from an EMBL/GenBank/DDBJ whole genome shotgun (WGS) entry which is preliminary data.</text>
</comment>
<keyword evidence="3" id="KW-1185">Reference proteome</keyword>
<feature type="region of interest" description="Disordered" evidence="1">
    <location>
        <begin position="482"/>
        <end position="505"/>
    </location>
</feature>
<evidence type="ECO:0000313" key="2">
    <source>
        <dbReference type="EMBL" id="KAJ8879245.1"/>
    </source>
</evidence>
<accession>A0ABQ9H4M1</accession>
<reference evidence="2 3" key="1">
    <citation type="submission" date="2023-02" db="EMBL/GenBank/DDBJ databases">
        <title>LHISI_Scaffold_Assembly.</title>
        <authorList>
            <person name="Stuart O.P."/>
            <person name="Cleave R."/>
            <person name="Magrath M.J.L."/>
            <person name="Mikheyev A.S."/>
        </authorList>
    </citation>
    <scope>NUCLEOTIDE SEQUENCE [LARGE SCALE GENOMIC DNA]</scope>
    <source>
        <strain evidence="2">Daus_M_001</strain>
        <tissue evidence="2">Leg muscle</tissue>
    </source>
</reference>
<feature type="region of interest" description="Disordered" evidence="1">
    <location>
        <begin position="558"/>
        <end position="594"/>
    </location>
</feature>
<gene>
    <name evidence="2" type="ORF">PR048_019851</name>
</gene>
<dbReference type="Proteomes" id="UP001159363">
    <property type="component" value="Chromosome 6"/>
</dbReference>
<feature type="region of interest" description="Disordered" evidence="1">
    <location>
        <begin position="625"/>
        <end position="656"/>
    </location>
</feature>
<dbReference type="EMBL" id="JARBHB010000007">
    <property type="protein sequence ID" value="KAJ8879245.1"/>
    <property type="molecule type" value="Genomic_DNA"/>
</dbReference>
<protein>
    <submittedName>
        <fullName evidence="2">Uncharacterized protein</fullName>
    </submittedName>
</protein>